<sequence length="446" mass="51281">MADSPQWNSYTGVCDLHAEELTDEHLIHTDYCRVCGYHREDHVHILDDDHERVTNFKEDLIDNFDFDDIPNGSNNSTVPEQDLRGLSKQEASDALDKIWTRLLMEQFAERETELDELSLKLQGQTIRWQECIYSQTKPPTGHSLWISMHGGGGCPTPVNDQQYQNHKNLYNPSEGIWVVPRSPTDSWDMWHQEHIDAMFNRIIENYIMVKEINPNRVYILGYSAGGDGVYQLAPRMADRFAAAAMMAGHPNDALPYGLRNLPFAIYVGENDSAYNRNAVARQWAEQLDSLQNDDPNGYKHHVNICADMGHWMCGQDAEALEWMAQWARNPWPKKIVWVQDKVFHDRFYWLSLPNLVRVTKGEKITAEIDKQTITITLTADIQQLDLYLSDFLLNLDEPISVHVDGYGQVYHGRVPRTERAIEKSLRHRADPTCAASAILELAWANF</sequence>
<dbReference type="EMBL" id="CAJNOR010007894">
    <property type="protein sequence ID" value="CAF1625044.1"/>
    <property type="molecule type" value="Genomic_DNA"/>
</dbReference>
<dbReference type="EMBL" id="CAJNOJ010000077">
    <property type="protein sequence ID" value="CAF1048022.1"/>
    <property type="molecule type" value="Genomic_DNA"/>
</dbReference>
<keyword evidence="5" id="KW-1185">Reference proteome</keyword>
<dbReference type="PANTHER" id="PTHR43037:SF5">
    <property type="entry name" value="FERULOYL ESTERASE"/>
    <property type="match status" value="1"/>
</dbReference>
<protein>
    <submittedName>
        <fullName evidence="3">Uncharacterized protein</fullName>
    </submittedName>
</protein>
<organism evidence="3 6">
    <name type="scientific">Adineta ricciae</name>
    <name type="common">Rotifer</name>
    <dbReference type="NCBI Taxonomy" id="249248"/>
    <lineage>
        <taxon>Eukaryota</taxon>
        <taxon>Metazoa</taxon>
        <taxon>Spiralia</taxon>
        <taxon>Gnathifera</taxon>
        <taxon>Rotifera</taxon>
        <taxon>Eurotatoria</taxon>
        <taxon>Bdelloidea</taxon>
        <taxon>Adinetida</taxon>
        <taxon>Adinetidae</taxon>
        <taxon>Adineta</taxon>
    </lineage>
</organism>
<dbReference type="Proteomes" id="UP000663852">
    <property type="component" value="Unassembled WGS sequence"/>
</dbReference>
<dbReference type="Proteomes" id="UP000663828">
    <property type="component" value="Unassembled WGS sequence"/>
</dbReference>
<evidence type="ECO:0000256" key="2">
    <source>
        <dbReference type="ARBA" id="ARBA00022801"/>
    </source>
</evidence>
<dbReference type="Gene3D" id="3.40.50.1820">
    <property type="entry name" value="alpha/beta hydrolase"/>
    <property type="match status" value="1"/>
</dbReference>
<dbReference type="InterPro" id="IPR050955">
    <property type="entry name" value="Plant_Biomass_Hydrol_Est"/>
</dbReference>
<accession>A0A814K5N6</accession>
<dbReference type="GO" id="GO:0016787">
    <property type="term" value="F:hydrolase activity"/>
    <property type="evidence" value="ECO:0007669"/>
    <property type="project" value="UniProtKB-KW"/>
</dbReference>
<name>A0A814K5N6_ADIRI</name>
<keyword evidence="2" id="KW-0378">Hydrolase</keyword>
<proteinExistence type="predicted"/>
<dbReference type="AlphaFoldDB" id="A0A814K5N6"/>
<evidence type="ECO:0000313" key="6">
    <source>
        <dbReference type="Proteomes" id="UP000663852"/>
    </source>
</evidence>
<gene>
    <name evidence="3" type="ORF">EDS130_LOCUS17277</name>
    <name evidence="4" type="ORF">XAT740_LOCUS50788</name>
</gene>
<reference evidence="3" key="1">
    <citation type="submission" date="2021-02" db="EMBL/GenBank/DDBJ databases">
        <authorList>
            <person name="Nowell W R."/>
        </authorList>
    </citation>
    <scope>NUCLEOTIDE SEQUENCE</scope>
</reference>
<comment type="caution">
    <text evidence="3">The sequence shown here is derived from an EMBL/GenBank/DDBJ whole genome shotgun (WGS) entry which is preliminary data.</text>
</comment>
<evidence type="ECO:0000313" key="4">
    <source>
        <dbReference type="EMBL" id="CAF1625044.1"/>
    </source>
</evidence>
<evidence type="ECO:0000313" key="5">
    <source>
        <dbReference type="Proteomes" id="UP000663828"/>
    </source>
</evidence>
<evidence type="ECO:0000256" key="1">
    <source>
        <dbReference type="ARBA" id="ARBA00022729"/>
    </source>
</evidence>
<dbReference type="InterPro" id="IPR029058">
    <property type="entry name" value="AB_hydrolase_fold"/>
</dbReference>
<dbReference type="SUPFAM" id="SSF53474">
    <property type="entry name" value="alpha/beta-Hydrolases"/>
    <property type="match status" value="1"/>
</dbReference>
<keyword evidence="1" id="KW-0732">Signal</keyword>
<evidence type="ECO:0000313" key="3">
    <source>
        <dbReference type="EMBL" id="CAF1048022.1"/>
    </source>
</evidence>
<dbReference type="PANTHER" id="PTHR43037">
    <property type="entry name" value="UNNAMED PRODUCT-RELATED"/>
    <property type="match status" value="1"/>
</dbReference>
<dbReference type="OrthoDB" id="9990807at2759"/>